<dbReference type="EMBL" id="JAKRVX010000010">
    <property type="protein sequence ID" value="MCL9818389.1"/>
    <property type="molecule type" value="Genomic_DNA"/>
</dbReference>
<keyword evidence="2" id="KW-1185">Reference proteome</keyword>
<dbReference type="Pfam" id="PF25212">
    <property type="entry name" value="HVO_A0114"/>
    <property type="match status" value="1"/>
</dbReference>
<comment type="caution">
    <text evidence="1">The sequence shown here is derived from an EMBL/GenBank/DDBJ whole genome shotgun (WGS) entry which is preliminary data.</text>
</comment>
<dbReference type="Proteomes" id="UP001203207">
    <property type="component" value="Unassembled WGS sequence"/>
</dbReference>
<geneLocation type="plasmid" evidence="1">
    <name>pAArc-St2</name>
</geneLocation>
<dbReference type="InterPro" id="IPR036388">
    <property type="entry name" value="WH-like_DNA-bd_sf"/>
</dbReference>
<protein>
    <submittedName>
        <fullName evidence="1">ArsR family transcriptional regulator</fullName>
    </submittedName>
</protein>
<sequence length="115" mass="13227">MATSKQLDPEIQYIRQLAESGFSDVLTLRRDTAERVLTKKRVELIKEISDQKVDSVRDLSRRVDRDVSIVSRDLDILFEADIIKFERNGRAKQPVLAHKNVFVEPIVYDGAVLTE</sequence>
<evidence type="ECO:0000313" key="1">
    <source>
        <dbReference type="EMBL" id="MCL9818389.1"/>
    </source>
</evidence>
<accession>A0AAE3G2A4</accession>
<gene>
    <name evidence="1" type="ORF">AArcSt2_15710</name>
</gene>
<organism evidence="1 2">
    <name type="scientific">Natronocalculus amylovorans</name>
    <dbReference type="NCBI Taxonomy" id="2917812"/>
    <lineage>
        <taxon>Archaea</taxon>
        <taxon>Methanobacteriati</taxon>
        <taxon>Methanobacteriota</taxon>
        <taxon>Stenosarchaea group</taxon>
        <taxon>Halobacteria</taxon>
        <taxon>Halobacteriales</taxon>
        <taxon>Haloferacaceae</taxon>
        <taxon>Natronocalculus</taxon>
    </lineage>
</organism>
<proteinExistence type="predicted"/>
<reference evidence="1" key="1">
    <citation type="journal article" date="2022" name="Syst. Appl. Microbiol.">
        <title>Natronocalculus amylovorans gen. nov., sp. nov., and Natranaeroarchaeum aerophilus sp. nov., dominant culturable amylolytic natronoarchaea from hypersaline soda lakes in southwestern Siberia.</title>
        <authorList>
            <person name="Sorokin D.Y."/>
            <person name="Elcheninov A.G."/>
            <person name="Khizhniak T.V."/>
            <person name="Koenen M."/>
            <person name="Bale N.J."/>
            <person name="Damste J.S.S."/>
            <person name="Kublanov I.V."/>
        </authorList>
    </citation>
    <scope>NUCLEOTIDE SEQUENCE</scope>
    <source>
        <strain evidence="1">AArc-St2</strain>
    </source>
</reference>
<dbReference type="Gene3D" id="1.10.10.10">
    <property type="entry name" value="Winged helix-like DNA-binding domain superfamily/Winged helix DNA-binding domain"/>
    <property type="match status" value="1"/>
</dbReference>
<reference evidence="1" key="2">
    <citation type="submission" date="2022-02" db="EMBL/GenBank/DDBJ databases">
        <authorList>
            <person name="Elcheninov A.G."/>
            <person name="Sorokin D.Y."/>
            <person name="Kublanov I.V."/>
        </authorList>
    </citation>
    <scope>NUCLEOTIDE SEQUENCE</scope>
    <source>
        <strain evidence="1">AArc-St2</strain>
        <plasmid evidence="1">pAArc-St2</plasmid>
    </source>
</reference>
<name>A0AAE3G2A4_9EURY</name>
<dbReference type="InterPro" id="IPR036390">
    <property type="entry name" value="WH_DNA-bd_sf"/>
</dbReference>
<keyword evidence="1" id="KW-0614">Plasmid</keyword>
<dbReference type="SUPFAM" id="SSF46785">
    <property type="entry name" value="Winged helix' DNA-binding domain"/>
    <property type="match status" value="1"/>
</dbReference>
<dbReference type="AlphaFoldDB" id="A0AAE3G2A4"/>
<dbReference type="RefSeq" id="WP_250585980.1">
    <property type="nucleotide sequence ID" value="NZ_JAKRVX010000010.1"/>
</dbReference>
<evidence type="ECO:0000313" key="2">
    <source>
        <dbReference type="Proteomes" id="UP001203207"/>
    </source>
</evidence>